<comment type="caution">
    <text evidence="2">The sequence shown here is derived from an EMBL/GenBank/DDBJ whole genome shotgun (WGS) entry which is preliminary data.</text>
</comment>
<feature type="region of interest" description="Disordered" evidence="1">
    <location>
        <begin position="80"/>
        <end position="101"/>
    </location>
</feature>
<organism evidence="2 3">
    <name type="scientific">Araneus ventricosus</name>
    <name type="common">Orbweaver spider</name>
    <name type="synonym">Epeira ventricosa</name>
    <dbReference type="NCBI Taxonomy" id="182803"/>
    <lineage>
        <taxon>Eukaryota</taxon>
        <taxon>Metazoa</taxon>
        <taxon>Ecdysozoa</taxon>
        <taxon>Arthropoda</taxon>
        <taxon>Chelicerata</taxon>
        <taxon>Arachnida</taxon>
        <taxon>Araneae</taxon>
        <taxon>Araneomorphae</taxon>
        <taxon>Entelegynae</taxon>
        <taxon>Araneoidea</taxon>
        <taxon>Araneidae</taxon>
        <taxon>Araneus</taxon>
    </lineage>
</organism>
<evidence type="ECO:0000313" key="3">
    <source>
        <dbReference type="Proteomes" id="UP000499080"/>
    </source>
</evidence>
<name>A0A4Y2B8U9_ARAVE</name>
<keyword evidence="3" id="KW-1185">Reference proteome</keyword>
<protein>
    <submittedName>
        <fullName evidence="2">Uncharacterized protein</fullName>
    </submittedName>
</protein>
<reference evidence="2 3" key="1">
    <citation type="journal article" date="2019" name="Sci. Rep.">
        <title>Orb-weaving spider Araneus ventricosus genome elucidates the spidroin gene catalogue.</title>
        <authorList>
            <person name="Kono N."/>
            <person name="Nakamura H."/>
            <person name="Ohtoshi R."/>
            <person name="Moran D.A.P."/>
            <person name="Shinohara A."/>
            <person name="Yoshida Y."/>
            <person name="Fujiwara M."/>
            <person name="Mori M."/>
            <person name="Tomita M."/>
            <person name="Arakawa K."/>
        </authorList>
    </citation>
    <scope>NUCLEOTIDE SEQUENCE [LARGE SCALE GENOMIC DNA]</scope>
</reference>
<sequence length="116" mass="12612">MEGYLTPTDLTCSRPAYMARTVAELSLEPSTLHYRSRDYSTRMYGAISGGKGESLLCLGFEKQPTDLLEAARLYTVSVGPSAGSRSADSITPLRAIPDGEGQDLNNSFPISINTFW</sequence>
<proteinExistence type="predicted"/>
<evidence type="ECO:0000313" key="2">
    <source>
        <dbReference type="EMBL" id="GBL88458.1"/>
    </source>
</evidence>
<gene>
    <name evidence="2" type="ORF">AVEN_159058_1</name>
</gene>
<dbReference type="Proteomes" id="UP000499080">
    <property type="component" value="Unassembled WGS sequence"/>
</dbReference>
<evidence type="ECO:0000256" key="1">
    <source>
        <dbReference type="SAM" id="MobiDB-lite"/>
    </source>
</evidence>
<accession>A0A4Y2B8U9</accession>
<dbReference type="AlphaFoldDB" id="A0A4Y2B8U9"/>
<dbReference type="EMBL" id="BGPR01000060">
    <property type="protein sequence ID" value="GBL88458.1"/>
    <property type="molecule type" value="Genomic_DNA"/>
</dbReference>